<dbReference type="EMBL" id="BSUN01000001">
    <property type="protein sequence ID" value="GMA35621.1"/>
    <property type="molecule type" value="Genomic_DNA"/>
</dbReference>
<protein>
    <recommendedName>
        <fullName evidence="1">D-alanyl-D-alanine carboxypeptidase-like core domain-containing protein</fullName>
    </recommendedName>
</protein>
<dbReference type="InterPro" id="IPR052179">
    <property type="entry name" value="DD-CPase-like"/>
</dbReference>
<organism evidence="2 3">
    <name type="scientific">Demequina litorisediminis</name>
    <dbReference type="NCBI Taxonomy" id="1849022"/>
    <lineage>
        <taxon>Bacteria</taxon>
        <taxon>Bacillati</taxon>
        <taxon>Actinomycetota</taxon>
        <taxon>Actinomycetes</taxon>
        <taxon>Micrococcales</taxon>
        <taxon>Demequinaceae</taxon>
        <taxon>Demequina</taxon>
    </lineage>
</organism>
<comment type="caution">
    <text evidence="2">The sequence shown here is derived from an EMBL/GenBank/DDBJ whole genome shotgun (WGS) entry which is preliminary data.</text>
</comment>
<dbReference type="PANTHER" id="PTHR34385:SF1">
    <property type="entry name" value="PEPTIDOGLYCAN L-ALANYL-D-GLUTAMATE ENDOPEPTIDASE CWLK"/>
    <property type="match status" value="1"/>
</dbReference>
<gene>
    <name evidence="2" type="ORF">GCM10025876_18250</name>
</gene>
<dbReference type="InterPro" id="IPR003709">
    <property type="entry name" value="VanY-like_core_dom"/>
</dbReference>
<dbReference type="InterPro" id="IPR009045">
    <property type="entry name" value="Zn_M74/Hedgehog-like"/>
</dbReference>
<evidence type="ECO:0000259" key="1">
    <source>
        <dbReference type="Pfam" id="PF02557"/>
    </source>
</evidence>
<proteinExistence type="predicted"/>
<dbReference type="CDD" id="cd14814">
    <property type="entry name" value="Peptidase_M15"/>
    <property type="match status" value="1"/>
</dbReference>
<name>A0ABQ6ID68_9MICO</name>
<dbReference type="Proteomes" id="UP001157125">
    <property type="component" value="Unassembled WGS sequence"/>
</dbReference>
<dbReference type="Gene3D" id="3.30.1380.10">
    <property type="match status" value="1"/>
</dbReference>
<evidence type="ECO:0000313" key="3">
    <source>
        <dbReference type="Proteomes" id="UP001157125"/>
    </source>
</evidence>
<sequence>MDGISAIQQRIGEISATIASLQPTTQATSSVTSTASLTGLFSTGATTATATDAGSFSAALASALSGATTVTTLDTTMTADGIPAALASYGNGLIPESALATIPGSSERMWAPAAEAAGRMIGDAAAAGVTIGVTDGYRDYDSQVQVAAEKGLYRKGGLAAVPGTSQHGWGLAVDLRLDATAQAWMREHAGAYGFTEAVAREPWHWEYAPPTS</sequence>
<feature type="domain" description="D-alanyl-D-alanine carboxypeptidase-like core" evidence="1">
    <location>
        <begin position="109"/>
        <end position="209"/>
    </location>
</feature>
<keyword evidence="3" id="KW-1185">Reference proteome</keyword>
<dbReference type="Pfam" id="PF02557">
    <property type="entry name" value="VanY"/>
    <property type="match status" value="1"/>
</dbReference>
<reference evidence="3" key="1">
    <citation type="journal article" date="2019" name="Int. J. Syst. Evol. Microbiol.">
        <title>The Global Catalogue of Microorganisms (GCM) 10K type strain sequencing project: providing services to taxonomists for standard genome sequencing and annotation.</title>
        <authorList>
            <consortium name="The Broad Institute Genomics Platform"/>
            <consortium name="The Broad Institute Genome Sequencing Center for Infectious Disease"/>
            <person name="Wu L."/>
            <person name="Ma J."/>
        </authorList>
    </citation>
    <scope>NUCLEOTIDE SEQUENCE [LARGE SCALE GENOMIC DNA]</scope>
    <source>
        <strain evidence="3">NBRC 112299</strain>
    </source>
</reference>
<accession>A0ABQ6ID68</accession>
<evidence type="ECO:0000313" key="2">
    <source>
        <dbReference type="EMBL" id="GMA35621.1"/>
    </source>
</evidence>
<dbReference type="PANTHER" id="PTHR34385">
    <property type="entry name" value="D-ALANYL-D-ALANINE CARBOXYPEPTIDASE"/>
    <property type="match status" value="1"/>
</dbReference>
<dbReference type="SUPFAM" id="SSF55166">
    <property type="entry name" value="Hedgehog/DD-peptidase"/>
    <property type="match status" value="1"/>
</dbReference>
<dbReference type="RefSeq" id="WP_284328099.1">
    <property type="nucleotide sequence ID" value="NZ_BSUN01000001.1"/>
</dbReference>